<proteinExistence type="predicted"/>
<comment type="caution">
    <text evidence="1">The sequence shown here is derived from an EMBL/GenBank/DDBJ whole genome shotgun (WGS) entry which is preliminary data.</text>
</comment>
<protein>
    <submittedName>
        <fullName evidence="1">(Deoxy)nucleoside triphosphate pyrophosphohydrolase</fullName>
    </submittedName>
</protein>
<evidence type="ECO:0000313" key="1">
    <source>
        <dbReference type="EMBL" id="PMP67885.1"/>
    </source>
</evidence>
<sequence>MDLKVVAGFLKKGDRFLLVRRPLNKRRGGLWEFPG</sequence>
<keyword evidence="1" id="KW-0378">Hydrolase</keyword>
<dbReference type="InterPro" id="IPR015797">
    <property type="entry name" value="NUDIX_hydrolase-like_dom_sf"/>
</dbReference>
<dbReference type="GO" id="GO:0016787">
    <property type="term" value="F:hydrolase activity"/>
    <property type="evidence" value="ECO:0007669"/>
    <property type="project" value="UniProtKB-KW"/>
</dbReference>
<dbReference type="SUPFAM" id="SSF55811">
    <property type="entry name" value="Nudix"/>
    <property type="match status" value="1"/>
</dbReference>
<dbReference type="Proteomes" id="UP000235460">
    <property type="component" value="Unassembled WGS sequence"/>
</dbReference>
<feature type="non-terminal residue" evidence="1">
    <location>
        <position position="35"/>
    </location>
</feature>
<reference evidence="1 2" key="1">
    <citation type="submission" date="2018-01" db="EMBL/GenBank/DDBJ databases">
        <title>Metagenomic assembled genomes from two thermal pools in the Uzon Caldera, Kamchatka, Russia.</title>
        <authorList>
            <person name="Wilkins L."/>
            <person name="Ettinger C."/>
        </authorList>
    </citation>
    <scope>NUCLEOTIDE SEQUENCE [LARGE SCALE GENOMIC DNA]</scope>
    <source>
        <strain evidence="1">ZAV-08</strain>
    </source>
</reference>
<dbReference type="Gene3D" id="3.90.79.10">
    <property type="entry name" value="Nucleoside Triphosphate Pyrophosphohydrolase"/>
    <property type="match status" value="1"/>
</dbReference>
<evidence type="ECO:0000313" key="2">
    <source>
        <dbReference type="Proteomes" id="UP000235460"/>
    </source>
</evidence>
<dbReference type="EMBL" id="PNIK01000036">
    <property type="protein sequence ID" value="PMP67885.1"/>
    <property type="molecule type" value="Genomic_DNA"/>
</dbReference>
<organism evidence="1 2">
    <name type="scientific">Thermodesulfobacterium geofontis</name>
    <dbReference type="NCBI Taxonomy" id="1295609"/>
    <lineage>
        <taxon>Bacteria</taxon>
        <taxon>Pseudomonadati</taxon>
        <taxon>Thermodesulfobacteriota</taxon>
        <taxon>Thermodesulfobacteria</taxon>
        <taxon>Thermodesulfobacteriales</taxon>
        <taxon>Thermodesulfobacteriaceae</taxon>
        <taxon>Thermodesulfobacterium</taxon>
    </lineage>
</organism>
<gene>
    <name evidence="1" type="ORF">C0190_02365</name>
</gene>
<name>A0A2N7PPB9_9BACT</name>
<dbReference type="AlphaFoldDB" id="A0A2N7PPB9"/>
<accession>A0A2N7PPB9</accession>